<dbReference type="InterPro" id="IPR003594">
    <property type="entry name" value="HATPase_dom"/>
</dbReference>
<dbReference type="PRINTS" id="PR00344">
    <property type="entry name" value="BCTRLSENSOR"/>
</dbReference>
<evidence type="ECO:0000256" key="5">
    <source>
        <dbReference type="ARBA" id="ARBA00022777"/>
    </source>
</evidence>
<comment type="caution">
    <text evidence="7">The sequence shown here is derived from an EMBL/GenBank/DDBJ whole genome shotgun (WGS) entry which is preliminary data.</text>
</comment>
<protein>
    <recommendedName>
        <fullName evidence="2">histidine kinase</fullName>
        <ecNumber evidence="2">2.7.13.3</ecNumber>
    </recommendedName>
</protein>
<dbReference type="InterPro" id="IPR005467">
    <property type="entry name" value="His_kinase_dom"/>
</dbReference>
<dbReference type="CDD" id="cd00075">
    <property type="entry name" value="HATPase"/>
    <property type="match status" value="1"/>
</dbReference>
<dbReference type="Pfam" id="PF00512">
    <property type="entry name" value="HisKA"/>
    <property type="match status" value="1"/>
</dbReference>
<dbReference type="PANTHER" id="PTHR43047">
    <property type="entry name" value="TWO-COMPONENT HISTIDINE PROTEIN KINASE"/>
    <property type="match status" value="1"/>
</dbReference>
<evidence type="ECO:0000256" key="4">
    <source>
        <dbReference type="ARBA" id="ARBA00022679"/>
    </source>
</evidence>
<evidence type="ECO:0000256" key="1">
    <source>
        <dbReference type="ARBA" id="ARBA00000085"/>
    </source>
</evidence>
<accession>A0ABW0GDC0</accession>
<evidence type="ECO:0000313" key="7">
    <source>
        <dbReference type="EMBL" id="MFC5359052.1"/>
    </source>
</evidence>
<evidence type="ECO:0000313" key="8">
    <source>
        <dbReference type="Proteomes" id="UP001596166"/>
    </source>
</evidence>
<proteinExistence type="predicted"/>
<dbReference type="SUPFAM" id="SSF47384">
    <property type="entry name" value="Homodimeric domain of signal transducing histidine kinase"/>
    <property type="match status" value="1"/>
</dbReference>
<dbReference type="Pfam" id="PF13185">
    <property type="entry name" value="GAF_2"/>
    <property type="match status" value="1"/>
</dbReference>
<sequence length="553" mass="60595">MDLADPVRRSCAPILSAVIAERFAKTLHPDSLPRIVRRLALSKQNESLRQQLAPCCNGDSTLRQFNRFQQFPRNRADLQRLRSHRHRPPTALQFLLRKRLPCAIFRSTKRSSASSRQGLLAWRTAWEPWLMPAADTDALQPPALRDADHLTAIVDLNERLFFARDLPAVVSILRTAARRLTGADGVTIVLRDGDLCHYVEEDAISPLWKGQRFPMGTCISGWAMLTGQPAVIPDIYADPRIPHEAYRPTFVRSLVMVPVGAPDPIAAIGAYWATRHTPDTGTVTLLLAIARSAALALSNVRLLESLQEAAEAARTQAKELARANAARTRLLATLSHDLRQPVHALTLATHALSSRVTARGEIYVSTMKHCLGVVKRLMDGVQDLVRMDDGTIAVRMEDVPLDDLMTHATATFQLAAEAKGLDWRLEGSGGGLTVRTDRLLASRILHNLVDNAIKYTDRGEIRIVCRTADGRAWVDVSDTGRGIPESSLADIFEEFYRIEAGDDVVGLGLGLFIVKTLTNHLGYPIMVESRPGAGTTISVALPLAGSVASPMGG</sequence>
<evidence type="ECO:0000256" key="2">
    <source>
        <dbReference type="ARBA" id="ARBA00012438"/>
    </source>
</evidence>
<dbReference type="InterPro" id="IPR036890">
    <property type="entry name" value="HATPase_C_sf"/>
</dbReference>
<dbReference type="SMART" id="SM00388">
    <property type="entry name" value="HisKA"/>
    <property type="match status" value="1"/>
</dbReference>
<keyword evidence="8" id="KW-1185">Reference proteome</keyword>
<dbReference type="PANTHER" id="PTHR43047:SF9">
    <property type="entry name" value="HISTIDINE KINASE"/>
    <property type="match status" value="1"/>
</dbReference>
<keyword evidence="5 7" id="KW-0418">Kinase</keyword>
<dbReference type="EMBL" id="JBHSLC010000109">
    <property type="protein sequence ID" value="MFC5359052.1"/>
    <property type="molecule type" value="Genomic_DNA"/>
</dbReference>
<dbReference type="Proteomes" id="UP001596166">
    <property type="component" value="Unassembled WGS sequence"/>
</dbReference>
<evidence type="ECO:0000259" key="6">
    <source>
        <dbReference type="PROSITE" id="PS50109"/>
    </source>
</evidence>
<dbReference type="Pfam" id="PF02518">
    <property type="entry name" value="HATPase_c"/>
    <property type="match status" value="1"/>
</dbReference>
<dbReference type="InterPro" id="IPR003018">
    <property type="entry name" value="GAF"/>
</dbReference>
<dbReference type="Gene3D" id="3.30.450.40">
    <property type="match status" value="1"/>
</dbReference>
<dbReference type="CDD" id="cd00082">
    <property type="entry name" value="HisKA"/>
    <property type="match status" value="1"/>
</dbReference>
<dbReference type="SUPFAM" id="SSF55874">
    <property type="entry name" value="ATPase domain of HSP90 chaperone/DNA topoisomerase II/histidine kinase"/>
    <property type="match status" value="1"/>
</dbReference>
<dbReference type="RefSeq" id="WP_376998711.1">
    <property type="nucleotide sequence ID" value="NZ_JBHSLC010000109.1"/>
</dbReference>
<dbReference type="EC" id="2.7.13.3" evidence="2"/>
<dbReference type="SMART" id="SM00065">
    <property type="entry name" value="GAF"/>
    <property type="match status" value="1"/>
</dbReference>
<feature type="domain" description="Histidine kinase" evidence="6">
    <location>
        <begin position="333"/>
        <end position="545"/>
    </location>
</feature>
<dbReference type="PROSITE" id="PS50109">
    <property type="entry name" value="HIS_KIN"/>
    <property type="match status" value="1"/>
</dbReference>
<dbReference type="SMART" id="SM00387">
    <property type="entry name" value="HATPase_c"/>
    <property type="match status" value="1"/>
</dbReference>
<dbReference type="Gene3D" id="3.30.565.10">
    <property type="entry name" value="Histidine kinase-like ATPase, C-terminal domain"/>
    <property type="match status" value="1"/>
</dbReference>
<evidence type="ECO:0000256" key="3">
    <source>
        <dbReference type="ARBA" id="ARBA00022553"/>
    </source>
</evidence>
<keyword evidence="4" id="KW-0808">Transferase</keyword>
<dbReference type="GO" id="GO:0016301">
    <property type="term" value="F:kinase activity"/>
    <property type="evidence" value="ECO:0007669"/>
    <property type="project" value="UniProtKB-KW"/>
</dbReference>
<dbReference type="InterPro" id="IPR004358">
    <property type="entry name" value="Sig_transdc_His_kin-like_C"/>
</dbReference>
<keyword evidence="3" id="KW-0597">Phosphoprotein</keyword>
<dbReference type="InterPro" id="IPR036097">
    <property type="entry name" value="HisK_dim/P_sf"/>
</dbReference>
<dbReference type="SUPFAM" id="SSF55781">
    <property type="entry name" value="GAF domain-like"/>
    <property type="match status" value="1"/>
</dbReference>
<dbReference type="InterPro" id="IPR003661">
    <property type="entry name" value="HisK_dim/P_dom"/>
</dbReference>
<organism evidence="7 8">
    <name type="scientific">Azospirillum himalayense</name>
    <dbReference type="NCBI Taxonomy" id="654847"/>
    <lineage>
        <taxon>Bacteria</taxon>
        <taxon>Pseudomonadati</taxon>
        <taxon>Pseudomonadota</taxon>
        <taxon>Alphaproteobacteria</taxon>
        <taxon>Rhodospirillales</taxon>
        <taxon>Azospirillaceae</taxon>
        <taxon>Azospirillum</taxon>
    </lineage>
</organism>
<name>A0ABW0GDC0_9PROT</name>
<comment type="catalytic activity">
    <reaction evidence="1">
        <text>ATP + protein L-histidine = ADP + protein N-phospho-L-histidine.</text>
        <dbReference type="EC" id="2.7.13.3"/>
    </reaction>
</comment>
<reference evidence="8" key="1">
    <citation type="journal article" date="2019" name="Int. J. Syst. Evol. Microbiol.">
        <title>The Global Catalogue of Microorganisms (GCM) 10K type strain sequencing project: providing services to taxonomists for standard genome sequencing and annotation.</title>
        <authorList>
            <consortium name="The Broad Institute Genomics Platform"/>
            <consortium name="The Broad Institute Genome Sequencing Center for Infectious Disease"/>
            <person name="Wu L."/>
            <person name="Ma J."/>
        </authorList>
    </citation>
    <scope>NUCLEOTIDE SEQUENCE [LARGE SCALE GENOMIC DNA]</scope>
    <source>
        <strain evidence="8">CCUG 58760</strain>
    </source>
</reference>
<dbReference type="InterPro" id="IPR029016">
    <property type="entry name" value="GAF-like_dom_sf"/>
</dbReference>
<gene>
    <name evidence="7" type="ORF">ACFPMG_29060</name>
</gene>
<dbReference type="Gene3D" id="1.10.287.130">
    <property type="match status" value="1"/>
</dbReference>